<feature type="transmembrane region" description="Helical" evidence="11">
    <location>
        <begin position="6"/>
        <end position="23"/>
    </location>
</feature>
<dbReference type="PROSITE" id="PS50920">
    <property type="entry name" value="SOLCAR"/>
    <property type="match status" value="3"/>
</dbReference>
<evidence type="ECO:0000256" key="8">
    <source>
        <dbReference type="ARBA" id="ARBA00023136"/>
    </source>
</evidence>
<reference evidence="13" key="1">
    <citation type="submission" date="2024-02" db="UniProtKB">
        <authorList>
            <consortium name="WormBaseParasite"/>
        </authorList>
    </citation>
    <scope>IDENTIFICATION</scope>
</reference>
<dbReference type="InterPro" id="IPR050567">
    <property type="entry name" value="Mitochondrial_Carrier"/>
</dbReference>
<dbReference type="Pfam" id="PF00153">
    <property type="entry name" value="Mito_carr"/>
    <property type="match status" value="3"/>
</dbReference>
<keyword evidence="3 10" id="KW-0813">Transport</keyword>
<evidence type="ECO:0000256" key="9">
    <source>
        <dbReference type="PROSITE-ProRule" id="PRU00282"/>
    </source>
</evidence>
<keyword evidence="4 9" id="KW-0812">Transmembrane</keyword>
<dbReference type="PANTHER" id="PTHR45624">
    <property type="entry name" value="MITOCHONDRIAL BASIC AMINO ACIDS TRANSPORTER-RELATED"/>
    <property type="match status" value="1"/>
</dbReference>
<dbReference type="AlphaFoldDB" id="A0AAF3ELA5"/>
<feature type="repeat" description="Solcar" evidence="9">
    <location>
        <begin position="1"/>
        <end position="84"/>
    </location>
</feature>
<keyword evidence="7" id="KW-0496">Mitochondrion</keyword>
<dbReference type="Proteomes" id="UP000887575">
    <property type="component" value="Unassembled WGS sequence"/>
</dbReference>
<protein>
    <submittedName>
        <fullName evidence="13">Solute carrier family 25 member 45</fullName>
    </submittedName>
</protein>
<dbReference type="SUPFAM" id="SSF103506">
    <property type="entry name" value="Mitochondrial carrier"/>
    <property type="match status" value="1"/>
</dbReference>
<evidence type="ECO:0000256" key="7">
    <source>
        <dbReference type="ARBA" id="ARBA00023128"/>
    </source>
</evidence>
<name>A0AAF3ELA5_9BILA</name>
<feature type="repeat" description="Solcar" evidence="9">
    <location>
        <begin position="196"/>
        <end position="279"/>
    </location>
</feature>
<proteinExistence type="inferred from homology"/>
<evidence type="ECO:0000313" key="12">
    <source>
        <dbReference type="Proteomes" id="UP000887575"/>
    </source>
</evidence>
<dbReference type="InterPro" id="IPR023395">
    <property type="entry name" value="MCP_dom_sf"/>
</dbReference>
<keyword evidence="12" id="KW-1185">Reference proteome</keyword>
<feature type="repeat" description="Solcar" evidence="9">
    <location>
        <begin position="98"/>
        <end position="189"/>
    </location>
</feature>
<sequence>MTINDFIAGWLAGGAGIFLGYPLDMVKTRLQVDGQQYRGILHCFGDALKKEGIKGIYKGVTAPCLFAGLQHSLMFTGYATTLHLMHPGEANVDARKDLPILEIMIASVIGSMVQLGPSIPVEVVKTKLQFQSEIYTSNSARYQGPFDCARKLLKTKGIRELYKGGNVMAFRDCFGNLFYLPVYESLHKILRDRGSNTTTAQLISGGCAGSISWLSICPLEVVKSRMQTAETKVSAVQVTKEIWEKDGFRAFYRGGLSMVLRGFPANAVIFLVYEQTLMLLEKNRKEK</sequence>
<evidence type="ECO:0000256" key="11">
    <source>
        <dbReference type="SAM" id="Phobius"/>
    </source>
</evidence>
<keyword evidence="5" id="KW-0677">Repeat</keyword>
<evidence type="ECO:0000313" key="13">
    <source>
        <dbReference type="WBParaSite" id="MBELARI_LOCUS14830"/>
    </source>
</evidence>
<dbReference type="WBParaSite" id="MBELARI_LOCUS14830">
    <property type="protein sequence ID" value="MBELARI_LOCUS14830"/>
    <property type="gene ID" value="MBELARI_LOCUS14830"/>
</dbReference>
<dbReference type="GO" id="GO:0031966">
    <property type="term" value="C:mitochondrial membrane"/>
    <property type="evidence" value="ECO:0007669"/>
    <property type="project" value="UniProtKB-SubCell"/>
</dbReference>
<evidence type="ECO:0000256" key="1">
    <source>
        <dbReference type="ARBA" id="ARBA00004225"/>
    </source>
</evidence>
<dbReference type="PANTHER" id="PTHR45624:SF10">
    <property type="entry name" value="SLC (SOLUTE CARRIER) HOMOLOG"/>
    <property type="match status" value="1"/>
</dbReference>
<keyword evidence="8 9" id="KW-0472">Membrane</keyword>
<organism evidence="12 13">
    <name type="scientific">Mesorhabditis belari</name>
    <dbReference type="NCBI Taxonomy" id="2138241"/>
    <lineage>
        <taxon>Eukaryota</taxon>
        <taxon>Metazoa</taxon>
        <taxon>Ecdysozoa</taxon>
        <taxon>Nematoda</taxon>
        <taxon>Chromadorea</taxon>
        <taxon>Rhabditida</taxon>
        <taxon>Rhabditina</taxon>
        <taxon>Rhabditomorpha</taxon>
        <taxon>Rhabditoidea</taxon>
        <taxon>Rhabditidae</taxon>
        <taxon>Mesorhabditinae</taxon>
        <taxon>Mesorhabditis</taxon>
    </lineage>
</organism>
<accession>A0AAF3ELA5</accession>
<keyword evidence="6 11" id="KW-1133">Transmembrane helix</keyword>
<evidence type="ECO:0000256" key="5">
    <source>
        <dbReference type="ARBA" id="ARBA00022737"/>
    </source>
</evidence>
<evidence type="ECO:0000256" key="6">
    <source>
        <dbReference type="ARBA" id="ARBA00022989"/>
    </source>
</evidence>
<dbReference type="GO" id="GO:0022857">
    <property type="term" value="F:transmembrane transporter activity"/>
    <property type="evidence" value="ECO:0007669"/>
    <property type="project" value="TreeGrafter"/>
</dbReference>
<evidence type="ECO:0000256" key="2">
    <source>
        <dbReference type="ARBA" id="ARBA00006375"/>
    </source>
</evidence>
<comment type="subcellular location">
    <subcellularLocation>
        <location evidence="1">Mitochondrion membrane</location>
        <topology evidence="1">Multi-pass membrane protein</topology>
    </subcellularLocation>
</comment>
<dbReference type="InterPro" id="IPR018108">
    <property type="entry name" value="MCP_transmembrane"/>
</dbReference>
<dbReference type="Gene3D" id="1.50.40.10">
    <property type="entry name" value="Mitochondrial carrier domain"/>
    <property type="match status" value="2"/>
</dbReference>
<evidence type="ECO:0000256" key="10">
    <source>
        <dbReference type="RuleBase" id="RU000488"/>
    </source>
</evidence>
<evidence type="ECO:0000256" key="4">
    <source>
        <dbReference type="ARBA" id="ARBA00022692"/>
    </source>
</evidence>
<evidence type="ECO:0000256" key="3">
    <source>
        <dbReference type="ARBA" id="ARBA00022448"/>
    </source>
</evidence>
<comment type="similarity">
    <text evidence="2 10">Belongs to the mitochondrial carrier (TC 2.A.29) family.</text>
</comment>